<keyword evidence="7 8" id="KW-0472">Membrane</keyword>
<evidence type="ECO:0000313" key="10">
    <source>
        <dbReference type="Proteomes" id="UP000186002"/>
    </source>
</evidence>
<dbReference type="Proteomes" id="UP000186002">
    <property type="component" value="Unassembled WGS sequence"/>
</dbReference>
<dbReference type="Pfam" id="PF01032">
    <property type="entry name" value="FecCD"/>
    <property type="match status" value="2"/>
</dbReference>
<feature type="transmembrane region" description="Helical" evidence="8">
    <location>
        <begin position="360"/>
        <end position="383"/>
    </location>
</feature>
<feature type="transmembrane region" description="Helical" evidence="8">
    <location>
        <begin position="533"/>
        <end position="555"/>
    </location>
</feature>
<dbReference type="CDD" id="cd06550">
    <property type="entry name" value="TM_ABC_iron-siderophores_like"/>
    <property type="match status" value="2"/>
</dbReference>
<feature type="transmembrane region" description="Helical" evidence="8">
    <location>
        <begin position="205"/>
        <end position="225"/>
    </location>
</feature>
<evidence type="ECO:0000256" key="1">
    <source>
        <dbReference type="ARBA" id="ARBA00004651"/>
    </source>
</evidence>
<dbReference type="PANTHER" id="PTHR30472:SF37">
    <property type="entry name" value="FE(3+) DICITRATE TRANSPORT SYSTEM PERMEASE PROTEIN FECD-RELATED"/>
    <property type="match status" value="1"/>
</dbReference>
<evidence type="ECO:0000256" key="2">
    <source>
        <dbReference type="ARBA" id="ARBA00007935"/>
    </source>
</evidence>
<dbReference type="PANTHER" id="PTHR30472">
    <property type="entry name" value="FERRIC ENTEROBACTIN TRANSPORT SYSTEM PERMEASE PROTEIN"/>
    <property type="match status" value="1"/>
</dbReference>
<feature type="transmembrane region" description="Helical" evidence="8">
    <location>
        <begin position="76"/>
        <end position="95"/>
    </location>
</feature>
<dbReference type="AlphaFoldDB" id="A0A1M7BUV8"/>
<dbReference type="InterPro" id="IPR000522">
    <property type="entry name" value="ABC_transptr_permease_BtuC"/>
</dbReference>
<dbReference type="SUPFAM" id="SSF81345">
    <property type="entry name" value="ABC transporter involved in vitamin B12 uptake, BtuC"/>
    <property type="match status" value="2"/>
</dbReference>
<name>A0A1M7BUV8_9HYPH</name>
<keyword evidence="6 8" id="KW-1133">Transmembrane helix</keyword>
<evidence type="ECO:0000313" key="9">
    <source>
        <dbReference type="EMBL" id="SHL58369.1"/>
    </source>
</evidence>
<feature type="transmembrane region" description="Helical" evidence="8">
    <location>
        <begin position="317"/>
        <end position="339"/>
    </location>
</feature>
<dbReference type="GO" id="GO:0033214">
    <property type="term" value="P:siderophore-iron import into cell"/>
    <property type="evidence" value="ECO:0007669"/>
    <property type="project" value="TreeGrafter"/>
</dbReference>
<comment type="subcellular location">
    <subcellularLocation>
        <location evidence="1">Cell membrane</location>
        <topology evidence="1">Multi-pass membrane protein</topology>
    </subcellularLocation>
</comment>
<keyword evidence="3" id="KW-0813">Transport</keyword>
<feature type="transmembrane region" description="Helical" evidence="8">
    <location>
        <begin position="644"/>
        <end position="664"/>
    </location>
</feature>
<evidence type="ECO:0000256" key="6">
    <source>
        <dbReference type="ARBA" id="ARBA00022989"/>
    </source>
</evidence>
<dbReference type="OrthoDB" id="9811975at2"/>
<comment type="similarity">
    <text evidence="2">Belongs to the binding-protein-dependent transport system permease family. FecCD subfamily.</text>
</comment>
<dbReference type="GO" id="GO:0022857">
    <property type="term" value="F:transmembrane transporter activity"/>
    <property type="evidence" value="ECO:0007669"/>
    <property type="project" value="InterPro"/>
</dbReference>
<evidence type="ECO:0000256" key="3">
    <source>
        <dbReference type="ARBA" id="ARBA00022448"/>
    </source>
</evidence>
<dbReference type="GO" id="GO:0005886">
    <property type="term" value="C:plasma membrane"/>
    <property type="evidence" value="ECO:0007669"/>
    <property type="project" value="UniProtKB-SubCell"/>
</dbReference>
<accession>A0A1M7BUV8</accession>
<feature type="transmembrane region" description="Helical" evidence="8">
    <location>
        <begin position="290"/>
        <end position="311"/>
    </location>
</feature>
<feature type="transmembrane region" description="Helical" evidence="8">
    <location>
        <begin position="20"/>
        <end position="40"/>
    </location>
</feature>
<feature type="transmembrane region" description="Helical" evidence="8">
    <location>
        <begin position="459"/>
        <end position="477"/>
    </location>
</feature>
<protein>
    <submittedName>
        <fullName evidence="9">Iron complex transport system permease protein</fullName>
    </submittedName>
</protein>
<feature type="transmembrane region" description="Helical" evidence="8">
    <location>
        <begin position="576"/>
        <end position="603"/>
    </location>
</feature>
<dbReference type="InterPro" id="IPR037294">
    <property type="entry name" value="ABC_BtuC-like"/>
</dbReference>
<organism evidence="9 10">
    <name type="scientific">Roseibium suaedae</name>
    <dbReference type="NCBI Taxonomy" id="735517"/>
    <lineage>
        <taxon>Bacteria</taxon>
        <taxon>Pseudomonadati</taxon>
        <taxon>Pseudomonadota</taxon>
        <taxon>Alphaproteobacteria</taxon>
        <taxon>Hyphomicrobiales</taxon>
        <taxon>Stappiaceae</taxon>
        <taxon>Roseibium</taxon>
    </lineage>
</organism>
<dbReference type="RefSeq" id="WP_073009493.1">
    <property type="nucleotide sequence ID" value="NZ_FRBW01000001.1"/>
</dbReference>
<dbReference type="EMBL" id="FRBW01000001">
    <property type="protein sequence ID" value="SHL58369.1"/>
    <property type="molecule type" value="Genomic_DNA"/>
</dbReference>
<feature type="transmembrane region" description="Helical" evidence="8">
    <location>
        <begin position="133"/>
        <end position="154"/>
    </location>
</feature>
<feature type="transmembrane region" description="Helical" evidence="8">
    <location>
        <begin position="433"/>
        <end position="453"/>
    </location>
</feature>
<sequence>MSDQTSAVPAVSGGLRSAALPGLFLGTLAAVAAALVWITFSRQIPVTGWMQTILAPDLDNTAEVIAHYSYLPRISVALLAGAGLAFAGAVLQHVLRNPIAEPATLGIAGGAQLALTIATLWAPWLFAFGREWVALTGAALAFTCVLSISMSRGLSPVSVALAGLIVSLYTGMAGAVVTLFNHDLLIGLFLWGAGYLDQTDWSKTLYLLWTVPPLAFTALLLVRPATLLSLGDSTAKSLGVPVGLIRFLVLGLAVALTAVIVATVGVISFVGLAAPAAVRMLGVRRLFPQLLLAPVLGALILLITDQLILLLPVTYRAFPTGAMTAILGAPMLLALLPRLRAAEPPRQQAARTPYRARRPAVILGLLTAALCLMLALSLTSAGSNAGLLFGHMDEVAAFRLPRALAALSGGMSLALAGVILQRMTANPLASPEVLGISSGAILGVIAVMILMVAPNRLDQIAGGMAGALAVLLVIVLLTRRQAFSGTRLLLAGIAMGSVTGLVMAVLKTFQDPRLGQLLTWVSGSVYGTSLNEALMGLALALAALALLPLISRWLTLMPLGTSLPRSVGVQTGRANLLLLLIVAVLSASATLTIGPLSFIGIMAPHFARYMGLVRSGEQAIGATLAGGLVLLTADWIGRTVIFPYQVPAGLLTAMLGGPVLLYLIRKRS</sequence>
<reference evidence="9 10" key="1">
    <citation type="submission" date="2016-11" db="EMBL/GenBank/DDBJ databases">
        <authorList>
            <person name="Jaros S."/>
            <person name="Januszkiewicz K."/>
            <person name="Wedrychowicz H."/>
        </authorList>
    </citation>
    <scope>NUCLEOTIDE SEQUENCE [LARGE SCALE GENOMIC DNA]</scope>
    <source>
        <strain evidence="9 10">DSM 22153</strain>
    </source>
</reference>
<feature type="transmembrane region" description="Helical" evidence="8">
    <location>
        <begin position="489"/>
        <end position="509"/>
    </location>
</feature>
<gene>
    <name evidence="9" type="ORF">SAMN05444272_0967</name>
</gene>
<proteinExistence type="inferred from homology"/>
<dbReference type="Gene3D" id="1.10.3470.10">
    <property type="entry name" value="ABC transporter involved in vitamin B12 uptake, BtuC"/>
    <property type="match status" value="2"/>
</dbReference>
<feature type="transmembrane region" description="Helical" evidence="8">
    <location>
        <begin position="160"/>
        <end position="193"/>
    </location>
</feature>
<evidence type="ECO:0000256" key="7">
    <source>
        <dbReference type="ARBA" id="ARBA00023136"/>
    </source>
</evidence>
<keyword evidence="4" id="KW-1003">Cell membrane</keyword>
<feature type="transmembrane region" description="Helical" evidence="8">
    <location>
        <begin position="403"/>
        <end position="421"/>
    </location>
</feature>
<evidence type="ECO:0000256" key="5">
    <source>
        <dbReference type="ARBA" id="ARBA00022692"/>
    </source>
</evidence>
<dbReference type="NCBIfam" id="NF007866">
    <property type="entry name" value="PRK10577.1-2"/>
    <property type="match status" value="1"/>
</dbReference>
<keyword evidence="5 8" id="KW-0812">Transmembrane</keyword>
<dbReference type="STRING" id="735517.SAMN05444272_0967"/>
<evidence type="ECO:0000256" key="8">
    <source>
        <dbReference type="SAM" id="Phobius"/>
    </source>
</evidence>
<feature type="transmembrane region" description="Helical" evidence="8">
    <location>
        <begin position="245"/>
        <end position="278"/>
    </location>
</feature>
<feature type="transmembrane region" description="Helical" evidence="8">
    <location>
        <begin position="107"/>
        <end position="126"/>
    </location>
</feature>
<evidence type="ECO:0000256" key="4">
    <source>
        <dbReference type="ARBA" id="ARBA00022475"/>
    </source>
</evidence>
<keyword evidence="10" id="KW-1185">Reference proteome</keyword>